<proteinExistence type="predicted"/>
<dbReference type="AlphaFoldDB" id="A0A382TRG4"/>
<protein>
    <submittedName>
        <fullName evidence="1">Uncharacterized protein</fullName>
    </submittedName>
</protein>
<sequence length="170" mass="19032">MNMFRRFLFFQFLLTVTLAQFDWIDDGVPVRQGVHIEWQRSGDVSPNGDMIFSWSDTRNGIRDVFAQKVNAEGEKLWGTEGIAVVTSYGRQEDPILIADGEGGAFIIWADYKDEPDTEGDVYAQHISSEGILIWGETGVALTNKSGQQTSLNMCKDGEGGFFAIWKDNQP</sequence>
<gene>
    <name evidence="1" type="ORF">METZ01_LOCUS377189</name>
</gene>
<accession>A0A382TRG4</accession>
<dbReference type="EMBL" id="UINC01138415">
    <property type="protein sequence ID" value="SVD24335.1"/>
    <property type="molecule type" value="Genomic_DNA"/>
</dbReference>
<evidence type="ECO:0000313" key="1">
    <source>
        <dbReference type="EMBL" id="SVD24335.1"/>
    </source>
</evidence>
<organism evidence="1">
    <name type="scientific">marine metagenome</name>
    <dbReference type="NCBI Taxonomy" id="408172"/>
    <lineage>
        <taxon>unclassified sequences</taxon>
        <taxon>metagenomes</taxon>
        <taxon>ecological metagenomes</taxon>
    </lineage>
</organism>
<reference evidence="1" key="1">
    <citation type="submission" date="2018-05" db="EMBL/GenBank/DDBJ databases">
        <authorList>
            <person name="Lanie J.A."/>
            <person name="Ng W.-L."/>
            <person name="Kazmierczak K.M."/>
            <person name="Andrzejewski T.M."/>
            <person name="Davidsen T.M."/>
            <person name="Wayne K.J."/>
            <person name="Tettelin H."/>
            <person name="Glass J.I."/>
            <person name="Rusch D."/>
            <person name="Podicherti R."/>
            <person name="Tsui H.-C.T."/>
            <person name="Winkler M.E."/>
        </authorList>
    </citation>
    <scope>NUCLEOTIDE SEQUENCE</scope>
</reference>
<name>A0A382TRG4_9ZZZZ</name>
<feature type="non-terminal residue" evidence="1">
    <location>
        <position position="170"/>
    </location>
</feature>